<organism evidence="1 2">
    <name type="scientific">Candidatus Fonsibacter lacus</name>
    <dbReference type="NCBI Taxonomy" id="2576439"/>
    <lineage>
        <taxon>Bacteria</taxon>
        <taxon>Pseudomonadati</taxon>
        <taxon>Pseudomonadota</taxon>
        <taxon>Alphaproteobacteria</taxon>
        <taxon>Candidatus Pelagibacterales</taxon>
        <taxon>Candidatus Pelagibacterales incertae sedis</taxon>
        <taxon>Candidatus Fonsibacter</taxon>
    </lineage>
</organism>
<dbReference type="EMBL" id="RGET01000070">
    <property type="protein sequence ID" value="NBN88228.1"/>
    <property type="molecule type" value="Genomic_DNA"/>
</dbReference>
<proteinExistence type="predicted"/>
<dbReference type="Proteomes" id="UP000713222">
    <property type="component" value="Unassembled WGS sequence"/>
</dbReference>
<dbReference type="SUPFAM" id="SSF47413">
    <property type="entry name" value="lambda repressor-like DNA-binding domains"/>
    <property type="match status" value="1"/>
</dbReference>
<dbReference type="Pfam" id="PF14549">
    <property type="entry name" value="P22_Cro"/>
    <property type="match status" value="1"/>
</dbReference>
<reference evidence="1" key="1">
    <citation type="submission" date="2018-10" db="EMBL/GenBank/DDBJ databases">
        <title>Iterative Subtractive Binning of Freshwater Chronoseries Metagenomes Recovers Nearly Complete Genomes from over Four Hundred Novel Species.</title>
        <authorList>
            <person name="Rodriguez-R L.M."/>
            <person name="Tsementzi D."/>
            <person name="Luo C."/>
            <person name="Konstantinidis K.T."/>
        </authorList>
    </citation>
    <scope>NUCLEOTIDE SEQUENCE</scope>
    <source>
        <strain evidence="1">WB7_6_001</strain>
    </source>
</reference>
<dbReference type="GO" id="GO:0003677">
    <property type="term" value="F:DNA binding"/>
    <property type="evidence" value="ECO:0007669"/>
    <property type="project" value="InterPro"/>
</dbReference>
<dbReference type="InterPro" id="IPR059216">
    <property type="entry name" value="LeuA_carph_isopro_dom"/>
</dbReference>
<dbReference type="NCBIfam" id="NF046037">
    <property type="entry name" value="carphisopro"/>
    <property type="match status" value="1"/>
</dbReference>
<accession>A0A964UYQ8</accession>
<dbReference type="AlphaFoldDB" id="A0A964UYQ8"/>
<dbReference type="Gene3D" id="1.10.260.40">
    <property type="entry name" value="lambda repressor-like DNA-binding domains"/>
    <property type="match status" value="1"/>
</dbReference>
<dbReference type="InterPro" id="IPR010982">
    <property type="entry name" value="Lambda_DNA-bd_dom_sf"/>
</dbReference>
<protein>
    <submittedName>
        <fullName evidence="1">Cro/Cl family transcriptional regulator</fullName>
    </submittedName>
</protein>
<gene>
    <name evidence="1" type="ORF">EBV32_03965</name>
</gene>
<sequence>MDINQVIAHFGSTTALCKALGVFPQHVSHWKKRGIPRARQHDIEAVTGGKFVADRSHLPGLSKPPKGR</sequence>
<name>A0A964UYQ8_9PROT</name>
<comment type="caution">
    <text evidence="1">The sequence shown here is derived from an EMBL/GenBank/DDBJ whole genome shotgun (WGS) entry which is preliminary data.</text>
</comment>
<evidence type="ECO:0000313" key="1">
    <source>
        <dbReference type="EMBL" id="NBN88228.1"/>
    </source>
</evidence>
<evidence type="ECO:0000313" key="2">
    <source>
        <dbReference type="Proteomes" id="UP000713222"/>
    </source>
</evidence>